<feature type="non-terminal residue" evidence="2">
    <location>
        <position position="158"/>
    </location>
</feature>
<name>A0AAD7REX0_9TELE</name>
<protein>
    <submittedName>
        <fullName evidence="2">Uncharacterized protein</fullName>
    </submittedName>
</protein>
<evidence type="ECO:0000256" key="1">
    <source>
        <dbReference type="SAM" id="MobiDB-lite"/>
    </source>
</evidence>
<keyword evidence="3" id="KW-1185">Reference proteome</keyword>
<accession>A0AAD7REX0</accession>
<organism evidence="2 3">
    <name type="scientific">Aldrovandia affinis</name>
    <dbReference type="NCBI Taxonomy" id="143900"/>
    <lineage>
        <taxon>Eukaryota</taxon>
        <taxon>Metazoa</taxon>
        <taxon>Chordata</taxon>
        <taxon>Craniata</taxon>
        <taxon>Vertebrata</taxon>
        <taxon>Euteleostomi</taxon>
        <taxon>Actinopterygii</taxon>
        <taxon>Neopterygii</taxon>
        <taxon>Teleostei</taxon>
        <taxon>Notacanthiformes</taxon>
        <taxon>Halosauridae</taxon>
        <taxon>Aldrovandia</taxon>
    </lineage>
</organism>
<sequence>MQSDELFSKKLRALNGNMGPPNANAQGTPAMPKMGVRARVSEWPPRKDVWEGHLPPPNYESLVMMGYRNGQSEQGVDVNSNERARLESDFPEMTYSLSDFLSRSPPRGLHPIRQRSNSDVTISDVDAEDALDQSAVNPNTGASLHREYGSASSIDRQG</sequence>
<evidence type="ECO:0000313" key="3">
    <source>
        <dbReference type="Proteomes" id="UP001221898"/>
    </source>
</evidence>
<feature type="region of interest" description="Disordered" evidence="1">
    <location>
        <begin position="97"/>
        <end position="158"/>
    </location>
</feature>
<gene>
    <name evidence="2" type="ORF">AAFF_G00234040</name>
</gene>
<reference evidence="2" key="1">
    <citation type="journal article" date="2023" name="Science">
        <title>Genome structures resolve the early diversification of teleost fishes.</title>
        <authorList>
            <person name="Parey E."/>
            <person name="Louis A."/>
            <person name="Montfort J."/>
            <person name="Bouchez O."/>
            <person name="Roques C."/>
            <person name="Iampietro C."/>
            <person name="Lluch J."/>
            <person name="Castinel A."/>
            <person name="Donnadieu C."/>
            <person name="Desvignes T."/>
            <person name="Floi Bucao C."/>
            <person name="Jouanno E."/>
            <person name="Wen M."/>
            <person name="Mejri S."/>
            <person name="Dirks R."/>
            <person name="Jansen H."/>
            <person name="Henkel C."/>
            <person name="Chen W.J."/>
            <person name="Zahm M."/>
            <person name="Cabau C."/>
            <person name="Klopp C."/>
            <person name="Thompson A.W."/>
            <person name="Robinson-Rechavi M."/>
            <person name="Braasch I."/>
            <person name="Lecointre G."/>
            <person name="Bobe J."/>
            <person name="Postlethwait J.H."/>
            <person name="Berthelot C."/>
            <person name="Roest Crollius H."/>
            <person name="Guiguen Y."/>
        </authorList>
    </citation>
    <scope>NUCLEOTIDE SEQUENCE</scope>
    <source>
        <strain evidence="2">NC1722</strain>
    </source>
</reference>
<dbReference type="Proteomes" id="UP001221898">
    <property type="component" value="Unassembled WGS sequence"/>
</dbReference>
<dbReference type="AlphaFoldDB" id="A0AAD7REX0"/>
<feature type="region of interest" description="Disordered" evidence="1">
    <location>
        <begin position="13"/>
        <end position="37"/>
    </location>
</feature>
<evidence type="ECO:0000313" key="2">
    <source>
        <dbReference type="EMBL" id="KAJ8378835.1"/>
    </source>
</evidence>
<proteinExistence type="predicted"/>
<comment type="caution">
    <text evidence="2">The sequence shown here is derived from an EMBL/GenBank/DDBJ whole genome shotgun (WGS) entry which is preliminary data.</text>
</comment>
<dbReference type="EMBL" id="JAINUG010000309">
    <property type="protein sequence ID" value="KAJ8378835.1"/>
    <property type="molecule type" value="Genomic_DNA"/>
</dbReference>